<dbReference type="AlphaFoldDB" id="A0A074M5N7"/>
<dbReference type="PANTHER" id="PTHR32024:SF1">
    <property type="entry name" value="KTR SYSTEM POTASSIUM UPTAKE PROTEIN B"/>
    <property type="match status" value="1"/>
</dbReference>
<dbReference type="PATRIC" id="fig|39960.10.peg.657"/>
<feature type="transmembrane region" description="Helical" evidence="8">
    <location>
        <begin position="401"/>
        <end position="425"/>
    </location>
</feature>
<gene>
    <name evidence="9" type="ORF">EH32_03315</name>
</gene>
<evidence type="ECO:0000256" key="7">
    <source>
        <dbReference type="ARBA" id="ARBA00023136"/>
    </source>
</evidence>
<evidence type="ECO:0000256" key="6">
    <source>
        <dbReference type="ARBA" id="ARBA00023065"/>
    </source>
</evidence>
<keyword evidence="6" id="KW-0406">Ion transport</keyword>
<evidence type="ECO:0000256" key="1">
    <source>
        <dbReference type="ARBA" id="ARBA00004651"/>
    </source>
</evidence>
<feature type="transmembrane region" description="Helical" evidence="8">
    <location>
        <begin position="347"/>
        <end position="368"/>
    </location>
</feature>
<dbReference type="Pfam" id="PF02386">
    <property type="entry name" value="TrkH"/>
    <property type="match status" value="1"/>
</dbReference>
<protein>
    <submittedName>
        <fullName evidence="9">ATPase</fullName>
    </submittedName>
</protein>
<dbReference type="GO" id="GO:0005886">
    <property type="term" value="C:plasma membrane"/>
    <property type="evidence" value="ECO:0007669"/>
    <property type="project" value="UniProtKB-SubCell"/>
</dbReference>
<accession>A0A074M5N7</accession>
<dbReference type="InterPro" id="IPR003445">
    <property type="entry name" value="Cat_transpt"/>
</dbReference>
<evidence type="ECO:0000313" key="10">
    <source>
        <dbReference type="Proteomes" id="UP000027866"/>
    </source>
</evidence>
<dbReference type="KEGG" id="elq:Ga0102493_111575"/>
<evidence type="ECO:0000256" key="8">
    <source>
        <dbReference type="SAM" id="Phobius"/>
    </source>
</evidence>
<feature type="transmembrane region" description="Helical" evidence="8">
    <location>
        <begin position="70"/>
        <end position="93"/>
    </location>
</feature>
<evidence type="ECO:0000256" key="2">
    <source>
        <dbReference type="ARBA" id="ARBA00022448"/>
    </source>
</evidence>
<feature type="transmembrane region" description="Helical" evidence="8">
    <location>
        <begin position="12"/>
        <end position="31"/>
    </location>
</feature>
<feature type="transmembrane region" description="Helical" evidence="8">
    <location>
        <begin position="38"/>
        <end position="58"/>
    </location>
</feature>
<keyword evidence="2" id="KW-0813">Transport</keyword>
<keyword evidence="5 8" id="KW-1133">Transmembrane helix</keyword>
<keyword evidence="4 8" id="KW-0812">Transmembrane</keyword>
<dbReference type="RefSeq" id="WP_034906354.1">
    <property type="nucleotide sequence ID" value="NZ_CP017057.1"/>
</dbReference>
<sequence>MKALSDPIRLIPLLFLGAIAIGTVILSLPVATADGKGASLTTALFTATSAVAVTGLIVEDTPTYWSPFGQGAILLMFQIGGLGIMTAATLLGLMAGRGFGLRDRMATHVERSRLNLLGTSSVLKLILGITVTVEAIVAVILALRFALAWDMAPLEAAWHGLFHAVSAFNNAGFSTFSTGLSGFTGDALILAPIAITVMISALGFPVMEDWRGHGFRWRRWTLHSKMTVTGTIGLLAFGFLALLVMEWSNPETLGSLPVWDKLVNAAFHSVMPRTAGFNSLDLGSFHEESLVVNYVLMFIGGGSAGTAGGIKITTFMVLIAIVLAEVLRRRDAAMFGRRFGHALERQALTVASIALLLVLAATMFITSVTRLPLQDVLFETISAFATVGLSTGITADLPPSALVVLVVLMFVGRVGTITAATALALDARDLPYRYPEENPIVG</sequence>
<evidence type="ECO:0000313" key="9">
    <source>
        <dbReference type="EMBL" id="KEO90031.1"/>
    </source>
</evidence>
<feature type="transmembrane region" description="Helical" evidence="8">
    <location>
        <begin position="114"/>
        <end position="143"/>
    </location>
</feature>
<proteinExistence type="predicted"/>
<comment type="caution">
    <text evidence="9">The sequence shown here is derived from an EMBL/GenBank/DDBJ whole genome shotgun (WGS) entry which is preliminary data.</text>
</comment>
<comment type="subcellular location">
    <subcellularLocation>
        <location evidence="1">Cell membrane</location>
        <topology evidence="1">Multi-pass membrane protein</topology>
    </subcellularLocation>
</comment>
<keyword evidence="3" id="KW-1003">Cell membrane</keyword>
<keyword evidence="10" id="KW-1185">Reference proteome</keyword>
<organism evidence="9 10">
    <name type="scientific">Erythrobacter litoralis</name>
    <dbReference type="NCBI Taxonomy" id="39960"/>
    <lineage>
        <taxon>Bacteria</taxon>
        <taxon>Pseudomonadati</taxon>
        <taxon>Pseudomonadota</taxon>
        <taxon>Alphaproteobacteria</taxon>
        <taxon>Sphingomonadales</taxon>
        <taxon>Erythrobacteraceae</taxon>
        <taxon>Erythrobacter/Porphyrobacter group</taxon>
        <taxon>Erythrobacter</taxon>
    </lineage>
</organism>
<reference evidence="9 10" key="1">
    <citation type="submission" date="2014-04" db="EMBL/GenBank/DDBJ databases">
        <title>A comprehensive comparison of genomes of Erythrobacter spp. Strains.</title>
        <authorList>
            <person name="Zheng Q."/>
        </authorList>
    </citation>
    <scope>NUCLEOTIDE SEQUENCE [LARGE SCALE GENOMIC DNA]</scope>
    <source>
        <strain evidence="9 10">DSM 8509</strain>
    </source>
</reference>
<feature type="transmembrane region" description="Helical" evidence="8">
    <location>
        <begin position="228"/>
        <end position="247"/>
    </location>
</feature>
<evidence type="ECO:0000256" key="4">
    <source>
        <dbReference type="ARBA" id="ARBA00022692"/>
    </source>
</evidence>
<name>A0A074M5N7_9SPHN</name>
<dbReference type="GO" id="GO:0008324">
    <property type="term" value="F:monoatomic cation transmembrane transporter activity"/>
    <property type="evidence" value="ECO:0007669"/>
    <property type="project" value="InterPro"/>
</dbReference>
<dbReference type="OrthoDB" id="9810952at2"/>
<dbReference type="EMBL" id="JMIX01000013">
    <property type="protein sequence ID" value="KEO90031.1"/>
    <property type="molecule type" value="Genomic_DNA"/>
</dbReference>
<evidence type="ECO:0000256" key="5">
    <source>
        <dbReference type="ARBA" id="ARBA00022989"/>
    </source>
</evidence>
<evidence type="ECO:0000256" key="3">
    <source>
        <dbReference type="ARBA" id="ARBA00022475"/>
    </source>
</evidence>
<feature type="transmembrane region" description="Helical" evidence="8">
    <location>
        <begin position="187"/>
        <end position="207"/>
    </location>
</feature>
<dbReference type="GO" id="GO:0030001">
    <property type="term" value="P:metal ion transport"/>
    <property type="evidence" value="ECO:0007669"/>
    <property type="project" value="UniProtKB-ARBA"/>
</dbReference>
<keyword evidence="7 8" id="KW-0472">Membrane</keyword>
<dbReference type="PANTHER" id="PTHR32024">
    <property type="entry name" value="TRK SYSTEM POTASSIUM UPTAKE PROTEIN TRKG-RELATED"/>
    <property type="match status" value="1"/>
</dbReference>
<dbReference type="Proteomes" id="UP000027866">
    <property type="component" value="Unassembled WGS sequence"/>
</dbReference>
<feature type="transmembrane region" description="Helical" evidence="8">
    <location>
        <begin position="294"/>
        <end position="327"/>
    </location>
</feature>